<accession>A0A1I5Z2R7</accession>
<dbReference type="EMBL" id="FOXQ01000016">
    <property type="protein sequence ID" value="SFQ50752.1"/>
    <property type="molecule type" value="Genomic_DNA"/>
</dbReference>
<dbReference type="STRING" id="1465490.SAMN05444277_1163"/>
<evidence type="ECO:0000313" key="2">
    <source>
        <dbReference type="Proteomes" id="UP000199031"/>
    </source>
</evidence>
<proteinExistence type="predicted"/>
<dbReference type="Proteomes" id="UP000199031">
    <property type="component" value="Unassembled WGS sequence"/>
</dbReference>
<dbReference type="AlphaFoldDB" id="A0A1I5Z2R7"/>
<reference evidence="1 2" key="1">
    <citation type="submission" date="2016-10" db="EMBL/GenBank/DDBJ databases">
        <authorList>
            <person name="de Groot N.N."/>
        </authorList>
    </citation>
    <scope>NUCLEOTIDE SEQUENCE [LARGE SCALE GENOMIC DNA]</scope>
    <source>
        <strain evidence="1 2">DSM 28286</strain>
    </source>
</reference>
<dbReference type="Pfam" id="PF12771">
    <property type="entry name" value="SusD-like_2"/>
    <property type="match status" value="1"/>
</dbReference>
<organism evidence="1 2">
    <name type="scientific">Parafilimonas terrae</name>
    <dbReference type="NCBI Taxonomy" id="1465490"/>
    <lineage>
        <taxon>Bacteria</taxon>
        <taxon>Pseudomonadati</taxon>
        <taxon>Bacteroidota</taxon>
        <taxon>Chitinophagia</taxon>
        <taxon>Chitinophagales</taxon>
        <taxon>Chitinophagaceae</taxon>
        <taxon>Parafilimonas</taxon>
    </lineage>
</organism>
<gene>
    <name evidence="1" type="ORF">SAMN05444277_1163</name>
</gene>
<evidence type="ECO:0000313" key="1">
    <source>
        <dbReference type="EMBL" id="SFQ50752.1"/>
    </source>
</evidence>
<name>A0A1I5Z2R7_9BACT</name>
<sequence length="475" mass="51957">MFFVIVVLGVLASCTKDMTKLNENPKVATTVQGEMLFSNAEKAFVDAMTTPNVNSGIFELITQYWAETTYPQESQYDLGNRNIPLNWWNTLYRDVIMDFDRSISLMREQASDPALLESDKIAYQNKIAIAKIFRAYAFSSVVNTFGDVPYTEALLGAENLTPVYDKQADVYNALLDTISTAIGEMDVSGESFGSADLVYGGDVSLWYKAANSILLKLAINIADVDQAKAKSLVEAAAKNVISGNEENATFAYTETPPNVNPIWTNLVQSGRNDFVIASTIIDTMLNHDDPRLPLYFTSVSNTYKGGTPGAGNSFSSFSHASAASLAPDFPAQVISYSEVALLLSEAAARNMNVGGTAEAWYDKGVTASIEQWGGSSADASDYLSDPANKFDEANWKKSIGVQAWIAYYTRGFDSWVAQRRLDYPQLEAPPSAISVYPVRYTYPATEPNLNKANYDAASSSIGGDEVGTKLFWDKF</sequence>
<dbReference type="InterPro" id="IPR011990">
    <property type="entry name" value="TPR-like_helical_dom_sf"/>
</dbReference>
<dbReference type="SUPFAM" id="SSF48452">
    <property type="entry name" value="TPR-like"/>
    <property type="match status" value="1"/>
</dbReference>
<protein>
    <submittedName>
        <fullName evidence="1">Starch-binding associating with outer membrane</fullName>
    </submittedName>
</protein>
<dbReference type="InterPro" id="IPR041662">
    <property type="entry name" value="SusD-like_2"/>
</dbReference>
<dbReference type="Gene3D" id="1.25.40.390">
    <property type="match status" value="1"/>
</dbReference>
<keyword evidence="2" id="KW-1185">Reference proteome</keyword>